<accession>A0A0E3RA81</accession>
<dbReference type="Proteomes" id="UP000033116">
    <property type="component" value="Chromosome"/>
</dbReference>
<organism evidence="1 2">
    <name type="scientific">Methanosarcina mazei SarPi</name>
    <dbReference type="NCBI Taxonomy" id="1434115"/>
    <lineage>
        <taxon>Archaea</taxon>
        <taxon>Methanobacteriati</taxon>
        <taxon>Methanobacteriota</taxon>
        <taxon>Stenosarchaea group</taxon>
        <taxon>Methanomicrobia</taxon>
        <taxon>Methanosarcinales</taxon>
        <taxon>Methanosarcinaceae</taxon>
        <taxon>Methanosarcina</taxon>
    </lineage>
</organism>
<reference evidence="1 2" key="1">
    <citation type="submission" date="2014-07" db="EMBL/GenBank/DDBJ databases">
        <title>Methanogenic archaea and the global carbon cycle.</title>
        <authorList>
            <person name="Henriksen J.R."/>
            <person name="Luke J."/>
            <person name="Reinhart S."/>
            <person name="Benedict M.N."/>
            <person name="Youngblut N.D."/>
            <person name="Metcalf M.E."/>
            <person name="Whitaker R.J."/>
            <person name="Metcalf W.W."/>
        </authorList>
    </citation>
    <scope>NUCLEOTIDE SEQUENCE [LARGE SCALE GENOMIC DNA]</scope>
    <source>
        <strain evidence="1 2">SarPi</strain>
    </source>
</reference>
<proteinExistence type="predicted"/>
<dbReference type="AlphaFoldDB" id="A0A0E3RA81"/>
<dbReference type="HOGENOM" id="CLU_1352133_0_0_2"/>
<sequence length="217" mass="24618">MEGMAAGKCIGILSRIEAKALDRFWKDTSAGKYPIIDLEGNMGYSLSDQDGLLFVRNDFTSSAYEECEFVFGNIFLPDTVQELLSGDKVLFLMVYRKEARSLLLAELEADIRCMLDLPHGLYYFFALVLDAGARNLLDSRIFAIGLPCKENMNRPEREKFYLEHPADILEFVDPAPLEIKRGGPFYLNMILVSAEKIPECSLIFSELWQEEEPSPPL</sequence>
<evidence type="ECO:0000313" key="2">
    <source>
        <dbReference type="Proteomes" id="UP000033116"/>
    </source>
</evidence>
<dbReference type="PATRIC" id="fig|1434115.4.peg.942"/>
<name>A0A0E3RA81_METMZ</name>
<dbReference type="EMBL" id="CP009511">
    <property type="protein sequence ID" value="AKB60743.1"/>
    <property type="molecule type" value="Genomic_DNA"/>
</dbReference>
<protein>
    <submittedName>
        <fullName evidence="1">Uncharacterized protein</fullName>
    </submittedName>
</protein>
<evidence type="ECO:0000313" key="1">
    <source>
        <dbReference type="EMBL" id="AKB60743.1"/>
    </source>
</evidence>
<gene>
    <name evidence="1" type="ORF">MSMAP_0758</name>
</gene>